<evidence type="ECO:0000313" key="3">
    <source>
        <dbReference type="EMBL" id="EGF77957.1"/>
    </source>
</evidence>
<evidence type="ECO:0000313" key="4">
    <source>
        <dbReference type="Proteomes" id="UP000007241"/>
    </source>
</evidence>
<protein>
    <recommendedName>
        <fullName evidence="2">YCII-related domain-containing protein</fullName>
    </recommendedName>
</protein>
<evidence type="ECO:0000256" key="1">
    <source>
        <dbReference type="SAM" id="MobiDB-lite"/>
    </source>
</evidence>
<dbReference type="Gene3D" id="3.30.70.1060">
    <property type="entry name" value="Dimeric alpha+beta barrel"/>
    <property type="match status" value="1"/>
</dbReference>
<dbReference type="InterPro" id="IPR005545">
    <property type="entry name" value="YCII"/>
</dbReference>
<reference evidence="3 4" key="1">
    <citation type="submission" date="2009-12" db="EMBL/GenBank/DDBJ databases">
        <title>The draft genome of Batrachochytrium dendrobatidis.</title>
        <authorList>
            <consortium name="US DOE Joint Genome Institute (JGI-PGF)"/>
            <person name="Kuo A."/>
            <person name="Salamov A."/>
            <person name="Schmutz J."/>
            <person name="Lucas S."/>
            <person name="Pitluck S."/>
            <person name="Rosenblum E."/>
            <person name="Stajich J."/>
            <person name="Eisen M."/>
            <person name="Grigoriev I.V."/>
        </authorList>
    </citation>
    <scope>NUCLEOTIDE SEQUENCE [LARGE SCALE GENOMIC DNA]</scope>
    <source>
        <strain evidence="4">JAM81 / FGSC 10211</strain>
    </source>
</reference>
<organism evidence="3 4">
    <name type="scientific">Batrachochytrium dendrobatidis (strain JAM81 / FGSC 10211)</name>
    <name type="common">Frog chytrid fungus</name>
    <dbReference type="NCBI Taxonomy" id="684364"/>
    <lineage>
        <taxon>Eukaryota</taxon>
        <taxon>Fungi</taxon>
        <taxon>Fungi incertae sedis</taxon>
        <taxon>Chytridiomycota</taxon>
        <taxon>Chytridiomycota incertae sedis</taxon>
        <taxon>Chytridiomycetes</taxon>
        <taxon>Rhizophydiales</taxon>
        <taxon>Rhizophydiales incertae sedis</taxon>
        <taxon>Batrachochytrium</taxon>
    </lineage>
</organism>
<dbReference type="InParanoid" id="F4P9Q1"/>
<dbReference type="RefSeq" id="XP_006681527.1">
    <property type="nucleotide sequence ID" value="XM_006681464.1"/>
</dbReference>
<dbReference type="SUPFAM" id="SSF54909">
    <property type="entry name" value="Dimeric alpha+beta barrel"/>
    <property type="match status" value="1"/>
</dbReference>
<dbReference type="Proteomes" id="UP000007241">
    <property type="component" value="Unassembled WGS sequence"/>
</dbReference>
<name>F4P9Q1_BATDJ</name>
<sequence>MLFTTLVRKSLVSTVNKKPLHYLVYVKDCVDKEAYSRRLAARPKHLADAHEQAERGIIVLGGALMSEKTAHHESAGRMTGSMLILDVPDLATAHAVVANDVYTRDRVWDPQQTVICEFKCAPHFKMGMDTDSKKHGSAAGTESTNTTTVTE</sequence>
<feature type="region of interest" description="Disordered" evidence="1">
    <location>
        <begin position="129"/>
        <end position="151"/>
    </location>
</feature>
<proteinExistence type="predicted"/>
<gene>
    <name evidence="3" type="ORF">BATDEDRAFT_91229</name>
</gene>
<dbReference type="OrthoDB" id="5519740at2759"/>
<dbReference type="PANTHER" id="PTHR33606">
    <property type="entry name" value="PROTEIN YCII"/>
    <property type="match status" value="1"/>
</dbReference>
<dbReference type="InterPro" id="IPR011008">
    <property type="entry name" value="Dimeric_a/b-barrel"/>
</dbReference>
<dbReference type="Pfam" id="PF03795">
    <property type="entry name" value="YCII"/>
    <property type="match status" value="1"/>
</dbReference>
<accession>F4P9Q1</accession>
<dbReference type="HOGENOM" id="CLU_110355_2_1_1"/>
<dbReference type="AlphaFoldDB" id="F4P9Q1"/>
<dbReference type="GeneID" id="18244186"/>
<feature type="domain" description="YCII-related" evidence="2">
    <location>
        <begin position="22"/>
        <end position="107"/>
    </location>
</feature>
<evidence type="ECO:0000259" key="2">
    <source>
        <dbReference type="Pfam" id="PF03795"/>
    </source>
</evidence>
<keyword evidence="4" id="KW-1185">Reference proteome</keyword>
<dbReference type="InterPro" id="IPR051807">
    <property type="entry name" value="Sec-metab_biosynth-assoc"/>
</dbReference>
<dbReference type="PANTHER" id="PTHR33606:SF3">
    <property type="entry name" value="PROTEIN YCII"/>
    <property type="match status" value="1"/>
</dbReference>
<feature type="compositionally biased region" description="Low complexity" evidence="1">
    <location>
        <begin position="137"/>
        <end position="151"/>
    </location>
</feature>
<dbReference type="OMA" id="FIVYAPD"/>
<dbReference type="EMBL" id="GL882890">
    <property type="protein sequence ID" value="EGF77957.1"/>
    <property type="molecule type" value="Genomic_DNA"/>
</dbReference>